<evidence type="ECO:0000313" key="4">
    <source>
        <dbReference type="Proteomes" id="UP001589738"/>
    </source>
</evidence>
<comment type="caution">
    <text evidence="3">The sequence shown here is derived from an EMBL/GenBank/DDBJ whole genome shotgun (WGS) entry which is preliminary data.</text>
</comment>
<evidence type="ECO:0000259" key="2">
    <source>
        <dbReference type="SMART" id="SM00646"/>
    </source>
</evidence>
<name>A0ABV6KQZ8_9BACI</name>
<dbReference type="Pfam" id="PF01520">
    <property type="entry name" value="Amidase_3"/>
    <property type="match status" value="1"/>
</dbReference>
<dbReference type="SUPFAM" id="SSF53187">
    <property type="entry name" value="Zn-dependent exopeptidases"/>
    <property type="match status" value="1"/>
</dbReference>
<dbReference type="PANTHER" id="PTHR30404:SF0">
    <property type="entry name" value="N-ACETYLMURAMOYL-L-ALANINE AMIDASE AMIC"/>
    <property type="match status" value="1"/>
</dbReference>
<dbReference type="InterPro" id="IPR002508">
    <property type="entry name" value="MurNAc-LAA_cat"/>
</dbReference>
<dbReference type="PANTHER" id="PTHR30404">
    <property type="entry name" value="N-ACETYLMURAMOYL-L-ALANINE AMIDASE"/>
    <property type="match status" value="1"/>
</dbReference>
<keyword evidence="4" id="KW-1185">Reference proteome</keyword>
<dbReference type="EMBL" id="JBHLUU010000032">
    <property type="protein sequence ID" value="MFC0475758.1"/>
    <property type="molecule type" value="Genomic_DNA"/>
</dbReference>
<reference evidence="3 4" key="1">
    <citation type="submission" date="2024-09" db="EMBL/GenBank/DDBJ databases">
        <authorList>
            <person name="Sun Q."/>
            <person name="Mori K."/>
        </authorList>
    </citation>
    <scope>NUCLEOTIDE SEQUENCE [LARGE SCALE GENOMIC DNA]</scope>
    <source>
        <strain evidence="3 4">CGMCC 1.9126</strain>
    </source>
</reference>
<dbReference type="Gene3D" id="3.40.630.40">
    <property type="entry name" value="Zn-dependent exopeptidases"/>
    <property type="match status" value="1"/>
</dbReference>
<dbReference type="RefSeq" id="WP_377058127.1">
    <property type="nucleotide sequence ID" value="NZ_JBHLUU010000032.1"/>
</dbReference>
<dbReference type="Proteomes" id="UP001589738">
    <property type="component" value="Unassembled WGS sequence"/>
</dbReference>
<sequence length="281" mass="30363">MVKIFIDPGHGGSDSGAAGYGILEKNVTLQIGLRIRDILEREYSNVSVRMSRTGDTTVSLNQRSNAANSWGADFLYSVHVNAGGGVGYEDYIYSGLSSSSRTAQMQRTIHSEIIARNNMNDRGMKKADFHMLRETNMDAVLTENGFIDNAGDAAKMKDPAWIEQVARGHVVGLERIYNLTRNGNAPATSTPAAATAPATAPAPSSGRTIYLPASADSWRIYRVNDAPVRANAIGQLRPAKFGGLSYRIVANGNEPYTYIIDTADFGRVKIYGHSSTGAVIR</sequence>
<evidence type="ECO:0000313" key="3">
    <source>
        <dbReference type="EMBL" id="MFC0475758.1"/>
    </source>
</evidence>
<accession>A0ABV6KQZ8</accession>
<evidence type="ECO:0000256" key="1">
    <source>
        <dbReference type="ARBA" id="ARBA00022801"/>
    </source>
</evidence>
<protein>
    <submittedName>
        <fullName evidence="3">N-acetylmuramoyl-L-alanine amidase</fullName>
    </submittedName>
</protein>
<proteinExistence type="predicted"/>
<organism evidence="3 4">
    <name type="scientific">Robertmurraya beringensis</name>
    <dbReference type="NCBI Taxonomy" id="641660"/>
    <lineage>
        <taxon>Bacteria</taxon>
        <taxon>Bacillati</taxon>
        <taxon>Bacillota</taxon>
        <taxon>Bacilli</taxon>
        <taxon>Bacillales</taxon>
        <taxon>Bacillaceae</taxon>
        <taxon>Robertmurraya</taxon>
    </lineage>
</organism>
<dbReference type="InterPro" id="IPR050695">
    <property type="entry name" value="N-acetylmuramoyl_amidase_3"/>
</dbReference>
<feature type="domain" description="MurNAc-LAA" evidence="2">
    <location>
        <begin position="64"/>
        <end position="174"/>
    </location>
</feature>
<dbReference type="CDD" id="cd02696">
    <property type="entry name" value="MurNAc-LAA"/>
    <property type="match status" value="1"/>
</dbReference>
<gene>
    <name evidence="3" type="ORF">ACFFHF_10940</name>
</gene>
<keyword evidence="1" id="KW-0378">Hydrolase</keyword>
<dbReference type="SMART" id="SM00646">
    <property type="entry name" value="Ami_3"/>
    <property type="match status" value="1"/>
</dbReference>